<gene>
    <name evidence="1" type="ORF">PHMEG_00018306</name>
</gene>
<evidence type="ECO:0000313" key="2">
    <source>
        <dbReference type="Proteomes" id="UP000198211"/>
    </source>
</evidence>
<proteinExistence type="predicted"/>
<dbReference type="Proteomes" id="UP000198211">
    <property type="component" value="Unassembled WGS sequence"/>
</dbReference>
<comment type="caution">
    <text evidence="1">The sequence shown here is derived from an EMBL/GenBank/DDBJ whole genome shotgun (WGS) entry which is preliminary data.</text>
</comment>
<dbReference type="Gene3D" id="1.10.443.10">
    <property type="entry name" value="Intergrase catalytic core"/>
    <property type="match status" value="1"/>
</dbReference>
<organism evidence="1 2">
    <name type="scientific">Phytophthora megakarya</name>
    <dbReference type="NCBI Taxonomy" id="4795"/>
    <lineage>
        <taxon>Eukaryota</taxon>
        <taxon>Sar</taxon>
        <taxon>Stramenopiles</taxon>
        <taxon>Oomycota</taxon>
        <taxon>Peronosporomycetes</taxon>
        <taxon>Peronosporales</taxon>
        <taxon>Peronosporaceae</taxon>
        <taxon>Phytophthora</taxon>
    </lineage>
</organism>
<protein>
    <submittedName>
        <fullName evidence="1">Uncharacterized protein</fullName>
    </submittedName>
</protein>
<dbReference type="GO" id="GO:0006310">
    <property type="term" value="P:DNA recombination"/>
    <property type="evidence" value="ECO:0007669"/>
    <property type="project" value="InterPro"/>
</dbReference>
<dbReference type="GO" id="GO:0003677">
    <property type="term" value="F:DNA binding"/>
    <property type="evidence" value="ECO:0007669"/>
    <property type="project" value="InterPro"/>
</dbReference>
<dbReference type="InterPro" id="IPR013762">
    <property type="entry name" value="Integrase-like_cat_sf"/>
</dbReference>
<dbReference type="AlphaFoldDB" id="A0A225VVN5"/>
<sequence>MLLKGIAPLDISSRRKSPVSIEHMDTYALRSSQSVVASLSGLRFDVLDEAALQPRLARAVWLRLVGSVTNQGGAPTSRLLSRSGHPHLCPVFGGLIVLKARRSFPADIPATVYMKRNGQPACISTADVAEAIKRAAAKPGQVPRGFSAYSLHSDGATHMYRAGPDAPTI</sequence>
<keyword evidence="2" id="KW-1185">Reference proteome</keyword>
<accession>A0A225VVN5</accession>
<dbReference type="GO" id="GO:0015074">
    <property type="term" value="P:DNA integration"/>
    <property type="evidence" value="ECO:0007669"/>
    <property type="project" value="InterPro"/>
</dbReference>
<name>A0A225VVN5_9STRA</name>
<dbReference type="EMBL" id="NBNE01002931">
    <property type="protein sequence ID" value="OWZ09049.1"/>
    <property type="molecule type" value="Genomic_DNA"/>
</dbReference>
<dbReference type="OrthoDB" id="167512at2759"/>
<evidence type="ECO:0000313" key="1">
    <source>
        <dbReference type="EMBL" id="OWZ09049.1"/>
    </source>
</evidence>
<reference evidence="2" key="1">
    <citation type="submission" date="2017-03" db="EMBL/GenBank/DDBJ databases">
        <title>Phytopthora megakarya and P. palmivora, two closely related causual agents of cacao black pod achieved similar genome size and gene model numbers by different mechanisms.</title>
        <authorList>
            <person name="Ali S."/>
            <person name="Shao J."/>
            <person name="Larry D.J."/>
            <person name="Kronmiller B."/>
            <person name="Shen D."/>
            <person name="Strem M.D."/>
            <person name="Melnick R.L."/>
            <person name="Guiltinan M.J."/>
            <person name="Tyler B.M."/>
            <person name="Meinhardt L.W."/>
            <person name="Bailey B.A."/>
        </authorList>
    </citation>
    <scope>NUCLEOTIDE SEQUENCE [LARGE SCALE GENOMIC DNA]</scope>
    <source>
        <strain evidence="2">zdho120</strain>
    </source>
</reference>